<protein>
    <submittedName>
        <fullName evidence="2">ParB N-terminal domain-containing protein</fullName>
    </submittedName>
</protein>
<dbReference type="PANTHER" id="PTHR33375">
    <property type="entry name" value="CHROMOSOME-PARTITIONING PROTEIN PARB-RELATED"/>
    <property type="match status" value="1"/>
</dbReference>
<evidence type="ECO:0000313" key="2">
    <source>
        <dbReference type="EMBL" id="WPX08826.1"/>
    </source>
</evidence>
<name>A0ABZ0TZB7_9FIRM</name>
<reference evidence="2 3" key="1">
    <citation type="submission" date="2023-12" db="EMBL/GenBank/DDBJ databases">
        <authorList>
            <person name="Manesh M.J.H."/>
            <person name="Bing R.G."/>
            <person name="Willard D.J."/>
            <person name="Kelly R.M."/>
        </authorList>
    </citation>
    <scope>NUCLEOTIDE SEQUENCE [LARGE SCALE GENOMIC DNA]</scope>
    <source>
        <strain evidence="2 3">DSM 8977</strain>
    </source>
</reference>
<feature type="domain" description="ParB-like N-terminal" evidence="1">
    <location>
        <begin position="35"/>
        <end position="84"/>
    </location>
</feature>
<dbReference type="PANTHER" id="PTHR33375:SF1">
    <property type="entry name" value="CHROMOSOME-PARTITIONING PROTEIN PARB-RELATED"/>
    <property type="match status" value="1"/>
</dbReference>
<dbReference type="Proteomes" id="UP001322744">
    <property type="component" value="Chromosome"/>
</dbReference>
<gene>
    <name evidence="2" type="ORF">SOJ16_002741</name>
</gene>
<dbReference type="InterPro" id="IPR036086">
    <property type="entry name" value="ParB/Sulfiredoxin_sf"/>
</dbReference>
<dbReference type="Pfam" id="PF02195">
    <property type="entry name" value="ParB_N"/>
    <property type="match status" value="1"/>
</dbReference>
<evidence type="ECO:0000259" key="1">
    <source>
        <dbReference type="Pfam" id="PF02195"/>
    </source>
</evidence>
<organism evidence="2 3">
    <name type="scientific">Anaerocellum danielii</name>
    <dbReference type="NCBI Taxonomy" id="1387557"/>
    <lineage>
        <taxon>Bacteria</taxon>
        <taxon>Bacillati</taxon>
        <taxon>Bacillota</taxon>
        <taxon>Bacillota incertae sedis</taxon>
        <taxon>Caldicellulosiruptorales</taxon>
        <taxon>Caldicellulosiruptoraceae</taxon>
        <taxon>Anaerocellum</taxon>
    </lineage>
</organism>
<dbReference type="EMBL" id="CP139957">
    <property type="protein sequence ID" value="WPX08826.1"/>
    <property type="molecule type" value="Genomic_DNA"/>
</dbReference>
<sequence>MKKRLGRGLDALFGEGVVSTDKNLDIEESKKEDIERIEEIDIDLIDLSENQPRKIFNEEDIEELADSIKSVGLIQPLVVQKKETNIF</sequence>
<accession>A0ABZ0TZB7</accession>
<dbReference type="InterPro" id="IPR003115">
    <property type="entry name" value="ParB_N"/>
</dbReference>
<evidence type="ECO:0000313" key="3">
    <source>
        <dbReference type="Proteomes" id="UP001322744"/>
    </source>
</evidence>
<dbReference type="Gene3D" id="3.90.1530.10">
    <property type="entry name" value="Conserved hypothetical protein from pyrococcus furiosus pfu- 392566-001, ParB domain"/>
    <property type="match status" value="1"/>
</dbReference>
<dbReference type="InterPro" id="IPR050336">
    <property type="entry name" value="Chromosome_partition/occlusion"/>
</dbReference>
<keyword evidence="3" id="KW-1185">Reference proteome</keyword>
<dbReference type="SUPFAM" id="SSF110849">
    <property type="entry name" value="ParB/Sulfiredoxin"/>
    <property type="match status" value="1"/>
</dbReference>
<proteinExistence type="predicted"/>